<reference evidence="3" key="1">
    <citation type="journal article" date="2014" name="Science">
        <title>Ancient hybridizations among the ancestral genomes of bread wheat.</title>
        <authorList>
            <consortium name="International Wheat Genome Sequencing Consortium,"/>
            <person name="Marcussen T."/>
            <person name="Sandve S.R."/>
            <person name="Heier L."/>
            <person name="Spannagl M."/>
            <person name="Pfeifer M."/>
            <person name="Jakobsen K.S."/>
            <person name="Wulff B.B."/>
            <person name="Steuernagel B."/>
            <person name="Mayer K.F."/>
            <person name="Olsen O.A."/>
        </authorList>
    </citation>
    <scope>NUCLEOTIDE SEQUENCE [LARGE SCALE GENOMIC DNA]</scope>
    <source>
        <strain evidence="3">cv. AL8/78</strain>
    </source>
</reference>
<organism evidence="2 3">
    <name type="scientific">Aegilops tauschii subsp. strangulata</name>
    <name type="common">Goatgrass</name>
    <dbReference type="NCBI Taxonomy" id="200361"/>
    <lineage>
        <taxon>Eukaryota</taxon>
        <taxon>Viridiplantae</taxon>
        <taxon>Streptophyta</taxon>
        <taxon>Embryophyta</taxon>
        <taxon>Tracheophyta</taxon>
        <taxon>Spermatophyta</taxon>
        <taxon>Magnoliopsida</taxon>
        <taxon>Liliopsida</taxon>
        <taxon>Poales</taxon>
        <taxon>Poaceae</taxon>
        <taxon>BOP clade</taxon>
        <taxon>Pooideae</taxon>
        <taxon>Triticodae</taxon>
        <taxon>Triticeae</taxon>
        <taxon>Triticinae</taxon>
        <taxon>Aegilops</taxon>
    </lineage>
</organism>
<sequence>MEGEANGESGESGNCIGHGADIQRRKHQETKSEIEVANKRGQVAALISASVDTKLEMGETEGMKENMLSEIQHEGTKSGTQSATEMVRAEICSLLSRISKKVTELKAEQKLRISDYSSDEVHIHMDNMYSEVTNLLQMMEKVQNSEIPGKEQVSENIGVERIQIRTEDKGGSATKKQGLTYYEYGLNAIFNGLDQLCTRLDQMGHLSYNSQLFSELFKESVNMTKIRLRARIKLDEVDETTPIISDDTLEAANGKCEVSPKISTSTEIKLEIEETKEMGVKAKEKLRKAMMHNKQDEEFFDEYRRGWVSNWSRLYGTFTETTSLSPMHFTHSTPGNTPSAAFVASTLQIYSIQVKEIEDVPGLKWPMEVYGVIAARDDVDHNRNILFSRRRNNCQILNQEVRLVFFFLFYLSWSVN</sequence>
<evidence type="ECO:0000313" key="3">
    <source>
        <dbReference type="Proteomes" id="UP000015105"/>
    </source>
</evidence>
<reference evidence="2" key="4">
    <citation type="submission" date="2019-03" db="UniProtKB">
        <authorList>
            <consortium name="EnsemblPlants"/>
        </authorList>
    </citation>
    <scope>IDENTIFICATION</scope>
</reference>
<dbReference type="EnsemblPlants" id="AET2Gv20911100.2">
    <property type="protein sequence ID" value="AET2Gv20911100.2"/>
    <property type="gene ID" value="AET2Gv20911100"/>
</dbReference>
<feature type="domain" description="DUF6598" evidence="1">
    <location>
        <begin position="346"/>
        <end position="402"/>
    </location>
</feature>
<reference evidence="2" key="5">
    <citation type="journal article" date="2021" name="G3 (Bethesda)">
        <title>Aegilops tauschii genome assembly Aet v5.0 features greater sequence contiguity and improved annotation.</title>
        <authorList>
            <person name="Wang L."/>
            <person name="Zhu T."/>
            <person name="Rodriguez J.C."/>
            <person name="Deal K.R."/>
            <person name="Dubcovsky J."/>
            <person name="McGuire P.E."/>
            <person name="Lux T."/>
            <person name="Spannagl M."/>
            <person name="Mayer K.F.X."/>
            <person name="Baldrich P."/>
            <person name="Meyers B.C."/>
            <person name="Huo N."/>
            <person name="Gu Y.Q."/>
            <person name="Zhou H."/>
            <person name="Devos K.M."/>
            <person name="Bennetzen J.L."/>
            <person name="Unver T."/>
            <person name="Budak H."/>
            <person name="Gulick P.J."/>
            <person name="Galiba G."/>
            <person name="Kalapos B."/>
            <person name="Nelson D.R."/>
            <person name="Li P."/>
            <person name="You F.M."/>
            <person name="Luo M.C."/>
            <person name="Dvorak J."/>
        </authorList>
    </citation>
    <scope>NUCLEOTIDE SEQUENCE [LARGE SCALE GENOMIC DNA]</scope>
    <source>
        <strain evidence="2">cv. AL8/78</strain>
    </source>
</reference>
<reference evidence="3" key="2">
    <citation type="journal article" date="2017" name="Nat. Plants">
        <title>The Aegilops tauschii genome reveals multiple impacts of transposons.</title>
        <authorList>
            <person name="Zhao G."/>
            <person name="Zou C."/>
            <person name="Li K."/>
            <person name="Wang K."/>
            <person name="Li T."/>
            <person name="Gao L."/>
            <person name="Zhang X."/>
            <person name="Wang H."/>
            <person name="Yang Z."/>
            <person name="Liu X."/>
            <person name="Jiang W."/>
            <person name="Mao L."/>
            <person name="Kong X."/>
            <person name="Jiao Y."/>
            <person name="Jia J."/>
        </authorList>
    </citation>
    <scope>NUCLEOTIDE SEQUENCE [LARGE SCALE GENOMIC DNA]</scope>
    <source>
        <strain evidence="3">cv. AL8/78</strain>
    </source>
</reference>
<dbReference type="Pfam" id="PF20241">
    <property type="entry name" value="DUF6598"/>
    <property type="match status" value="1"/>
</dbReference>
<accession>A0A453CP16</accession>
<dbReference type="PANTHER" id="PTHR33065">
    <property type="entry name" value="OS07G0486400 PROTEIN"/>
    <property type="match status" value="1"/>
</dbReference>
<dbReference type="InterPro" id="IPR046533">
    <property type="entry name" value="DUF6598"/>
</dbReference>
<reference evidence="2" key="3">
    <citation type="journal article" date="2017" name="Nature">
        <title>Genome sequence of the progenitor of the wheat D genome Aegilops tauschii.</title>
        <authorList>
            <person name="Luo M.C."/>
            <person name="Gu Y.Q."/>
            <person name="Puiu D."/>
            <person name="Wang H."/>
            <person name="Twardziok S.O."/>
            <person name="Deal K.R."/>
            <person name="Huo N."/>
            <person name="Zhu T."/>
            <person name="Wang L."/>
            <person name="Wang Y."/>
            <person name="McGuire P.E."/>
            <person name="Liu S."/>
            <person name="Long H."/>
            <person name="Ramasamy R.K."/>
            <person name="Rodriguez J.C."/>
            <person name="Van S.L."/>
            <person name="Yuan L."/>
            <person name="Wang Z."/>
            <person name="Xia Z."/>
            <person name="Xiao L."/>
            <person name="Anderson O.D."/>
            <person name="Ouyang S."/>
            <person name="Liang Y."/>
            <person name="Zimin A.V."/>
            <person name="Pertea G."/>
            <person name="Qi P."/>
            <person name="Bennetzen J.L."/>
            <person name="Dai X."/>
            <person name="Dawson M.W."/>
            <person name="Muller H.G."/>
            <person name="Kugler K."/>
            <person name="Rivarola-Duarte L."/>
            <person name="Spannagl M."/>
            <person name="Mayer K.F.X."/>
            <person name="Lu F.H."/>
            <person name="Bevan M.W."/>
            <person name="Leroy P."/>
            <person name="Li P."/>
            <person name="You F.M."/>
            <person name="Sun Q."/>
            <person name="Liu Z."/>
            <person name="Lyons E."/>
            <person name="Wicker T."/>
            <person name="Salzberg S.L."/>
            <person name="Devos K.M."/>
            <person name="Dvorak J."/>
        </authorList>
    </citation>
    <scope>NUCLEOTIDE SEQUENCE [LARGE SCALE GENOMIC DNA]</scope>
    <source>
        <strain evidence="2">cv. AL8/78</strain>
    </source>
</reference>
<keyword evidence="3" id="KW-1185">Reference proteome</keyword>
<name>A0A453CP16_AEGTS</name>
<dbReference type="Proteomes" id="UP000015105">
    <property type="component" value="Chromosome 2D"/>
</dbReference>
<evidence type="ECO:0000313" key="2">
    <source>
        <dbReference type="EnsemblPlants" id="AET2Gv20911100.2"/>
    </source>
</evidence>
<proteinExistence type="predicted"/>
<dbReference type="AlphaFoldDB" id="A0A453CP16"/>
<evidence type="ECO:0000259" key="1">
    <source>
        <dbReference type="Pfam" id="PF20241"/>
    </source>
</evidence>
<dbReference type="PANTHER" id="PTHR33065:SF71">
    <property type="entry name" value="GENOME ASSEMBLY, CHROMOSOME: II"/>
    <property type="match status" value="1"/>
</dbReference>
<dbReference type="Gramene" id="AET2Gv20911100.2">
    <property type="protein sequence ID" value="AET2Gv20911100.2"/>
    <property type="gene ID" value="AET2Gv20911100"/>
</dbReference>
<protein>
    <recommendedName>
        <fullName evidence="1">DUF6598 domain-containing protein</fullName>
    </recommendedName>
</protein>